<dbReference type="OrthoDB" id="9793307at2"/>
<dbReference type="STRING" id="76731.RD2015_2595"/>
<evidence type="ECO:0000313" key="2">
    <source>
        <dbReference type="Proteomes" id="UP000060699"/>
    </source>
</evidence>
<reference evidence="1 2" key="1">
    <citation type="submission" date="2015-12" db="EMBL/GenBank/DDBJ databases">
        <title>Complete genome of Roseateles depolymerans KCTC 42856.</title>
        <authorList>
            <person name="Kim K.M."/>
        </authorList>
    </citation>
    <scope>NUCLEOTIDE SEQUENCE [LARGE SCALE GENOMIC DNA]</scope>
    <source>
        <strain evidence="1 2">KCTC 42856</strain>
    </source>
</reference>
<dbReference type="Proteomes" id="UP000060699">
    <property type="component" value="Chromosome"/>
</dbReference>
<accession>A0A0U3MYV2</accession>
<dbReference type="EMBL" id="CP013729">
    <property type="protein sequence ID" value="ALV07060.1"/>
    <property type="molecule type" value="Genomic_DNA"/>
</dbReference>
<sequence>MSQQNRDTLRKFFGEGQLPTADHFSALIDSNLNMVDEGFRKSPANGLEVSAPQGHDALFSFYRERSGDKPLWSMSFNGRTEQLAFRASAAHERQSAPPVLSLDSRMRVGVGVAEPSATLDVAGVVAATGRRGSYPRPDSLPLQPNGEWQDLTGDLRGCHAFEVMAGASSAQGRQPRFALVQATAMNTFNPAQRWYQRLQNRKPIRSQHAWFGRKCDQLELRWATSGSSERVYRLQIRTRCDYGAGAVMRASLTQLWFEDFTGGTSA</sequence>
<organism evidence="1 2">
    <name type="scientific">Roseateles depolymerans</name>
    <dbReference type="NCBI Taxonomy" id="76731"/>
    <lineage>
        <taxon>Bacteria</taxon>
        <taxon>Pseudomonadati</taxon>
        <taxon>Pseudomonadota</taxon>
        <taxon>Betaproteobacteria</taxon>
        <taxon>Burkholderiales</taxon>
        <taxon>Sphaerotilaceae</taxon>
        <taxon>Roseateles</taxon>
    </lineage>
</organism>
<keyword evidence="2" id="KW-1185">Reference proteome</keyword>
<dbReference type="KEGG" id="rdp:RD2015_2595"/>
<evidence type="ECO:0000313" key="1">
    <source>
        <dbReference type="EMBL" id="ALV07060.1"/>
    </source>
</evidence>
<protein>
    <submittedName>
        <fullName evidence="1">Uncharacterized protein</fullName>
    </submittedName>
</protein>
<gene>
    <name evidence="1" type="ORF">RD2015_2595</name>
</gene>
<dbReference type="AlphaFoldDB" id="A0A0U3MYV2"/>
<proteinExistence type="predicted"/>
<name>A0A0U3MYV2_9BURK</name>
<dbReference type="RefSeq" id="WP_058935240.1">
    <property type="nucleotide sequence ID" value="NZ_CP013729.1"/>
</dbReference>